<keyword evidence="7" id="KW-1185">Reference proteome</keyword>
<protein>
    <submittedName>
        <fullName evidence="6">Methyl-accepting chemotaxis protein</fullName>
    </submittedName>
</protein>
<feature type="domain" description="Methyl-accepting transducer" evidence="5">
    <location>
        <begin position="58"/>
        <end position="261"/>
    </location>
</feature>
<dbReference type="GO" id="GO:0016020">
    <property type="term" value="C:membrane"/>
    <property type="evidence" value="ECO:0007669"/>
    <property type="project" value="InterPro"/>
</dbReference>
<dbReference type="GO" id="GO:0004888">
    <property type="term" value="F:transmembrane signaling receptor activity"/>
    <property type="evidence" value="ECO:0007669"/>
    <property type="project" value="InterPro"/>
</dbReference>
<evidence type="ECO:0000256" key="1">
    <source>
        <dbReference type="ARBA" id="ARBA00023224"/>
    </source>
</evidence>
<evidence type="ECO:0000256" key="2">
    <source>
        <dbReference type="ARBA" id="ARBA00029447"/>
    </source>
</evidence>
<dbReference type="AlphaFoldDB" id="A0A1M6SEA0"/>
<evidence type="ECO:0000259" key="5">
    <source>
        <dbReference type="PROSITE" id="PS50111"/>
    </source>
</evidence>
<keyword evidence="1 3" id="KW-0807">Transducer</keyword>
<feature type="coiled-coil region" evidence="4">
    <location>
        <begin position="103"/>
        <end position="130"/>
    </location>
</feature>
<dbReference type="PANTHER" id="PTHR32089:SF112">
    <property type="entry name" value="LYSOZYME-LIKE PROTEIN-RELATED"/>
    <property type="match status" value="1"/>
</dbReference>
<evidence type="ECO:0000256" key="4">
    <source>
        <dbReference type="SAM" id="Coils"/>
    </source>
</evidence>
<keyword evidence="4" id="KW-0175">Coiled coil</keyword>
<proteinExistence type="inferred from homology"/>
<dbReference type="PROSITE" id="PS50111">
    <property type="entry name" value="CHEMOTAXIS_TRANSDUC_2"/>
    <property type="match status" value="1"/>
</dbReference>
<dbReference type="CDD" id="cd11386">
    <property type="entry name" value="MCP_signal"/>
    <property type="match status" value="1"/>
</dbReference>
<evidence type="ECO:0000313" key="6">
    <source>
        <dbReference type="EMBL" id="SHK43114.1"/>
    </source>
</evidence>
<dbReference type="Pfam" id="PF00015">
    <property type="entry name" value="MCPsignal"/>
    <property type="match status" value="1"/>
</dbReference>
<sequence length="431" mass="47319">MFKLLFGNSRDKDCVRENLAPILKTLSYNFFSATYNQLSAFKIQNRVSVISSETAGLASASEEMSASIQELTSTTQHSHGEHLKVEEAVTTGQKSLNQAVGMLEEAGQAMNVLANTVRQLEMRVKAINEAVEVITEITEQTNLLALNASIEAARAGESGRGFAVVAEEIRKLADRTKDSAVQIKDVVGHLQTGMTDTLATMEASTRSVEVGIGSARTVTKPFEEIETATATVSQLLEQLSGAAEEQTAVTEEISANAERIAEATKFSDEIAQDAQYQKDFTYQITTTIWDDLKQKIGLQEAGLPGFLAERVVDHAVWINKVVSILKGESSEGGGAHLADHHQCKLGQWYYGEGGAAMKSYPSRVIQIFQAIEEPHRKVHQSGLEAIRYHRQGDYHKSFVAVNELTHASKDIIRLFMQLIDDVIQYQDTPAN</sequence>
<dbReference type="EMBL" id="FRAR01000013">
    <property type="protein sequence ID" value="SHK43114.1"/>
    <property type="molecule type" value="Genomic_DNA"/>
</dbReference>
<accession>A0A1M6SEA0</accession>
<dbReference type="GO" id="GO:0006935">
    <property type="term" value="P:chemotaxis"/>
    <property type="evidence" value="ECO:0007669"/>
    <property type="project" value="InterPro"/>
</dbReference>
<evidence type="ECO:0000256" key="3">
    <source>
        <dbReference type="PROSITE-ProRule" id="PRU00284"/>
    </source>
</evidence>
<dbReference type="PRINTS" id="PR00260">
    <property type="entry name" value="CHEMTRNSDUCR"/>
</dbReference>
<dbReference type="PANTHER" id="PTHR32089">
    <property type="entry name" value="METHYL-ACCEPTING CHEMOTAXIS PROTEIN MCPB"/>
    <property type="match status" value="1"/>
</dbReference>
<dbReference type="InterPro" id="IPR004090">
    <property type="entry name" value="Chemotax_Me-accpt_rcpt"/>
</dbReference>
<dbReference type="SMART" id="SM00283">
    <property type="entry name" value="MA"/>
    <property type="match status" value="1"/>
</dbReference>
<dbReference type="SUPFAM" id="SSF58104">
    <property type="entry name" value="Methyl-accepting chemotaxis protein (MCP) signaling domain"/>
    <property type="match status" value="1"/>
</dbReference>
<dbReference type="InterPro" id="IPR004089">
    <property type="entry name" value="MCPsignal_dom"/>
</dbReference>
<comment type="similarity">
    <text evidence="2">Belongs to the methyl-accepting chemotaxis (MCP) protein family.</text>
</comment>
<gene>
    <name evidence="6" type="ORF">SAMN02745123_01843</name>
</gene>
<dbReference type="InterPro" id="IPR025991">
    <property type="entry name" value="Chemoreceptor_zinc-bind_dom"/>
</dbReference>
<dbReference type="Pfam" id="PF13682">
    <property type="entry name" value="CZB"/>
    <property type="match status" value="1"/>
</dbReference>
<dbReference type="RefSeq" id="WP_072913396.1">
    <property type="nucleotide sequence ID" value="NZ_FRAR01000013.1"/>
</dbReference>
<dbReference type="GO" id="GO:0007165">
    <property type="term" value="P:signal transduction"/>
    <property type="evidence" value="ECO:0007669"/>
    <property type="project" value="UniProtKB-KW"/>
</dbReference>
<dbReference type="STRING" id="1121421.SAMN02745123_01843"/>
<evidence type="ECO:0000313" key="7">
    <source>
        <dbReference type="Proteomes" id="UP000183997"/>
    </source>
</evidence>
<dbReference type="Gene3D" id="1.20.120.30">
    <property type="entry name" value="Aspartate receptor, ligand-binding domain"/>
    <property type="match status" value="1"/>
</dbReference>
<organism evidence="6 7">
    <name type="scientific">Desulforamulus aeronauticus DSM 10349</name>
    <dbReference type="NCBI Taxonomy" id="1121421"/>
    <lineage>
        <taxon>Bacteria</taxon>
        <taxon>Bacillati</taxon>
        <taxon>Bacillota</taxon>
        <taxon>Clostridia</taxon>
        <taxon>Eubacteriales</taxon>
        <taxon>Peptococcaceae</taxon>
        <taxon>Desulforamulus</taxon>
    </lineage>
</organism>
<dbReference type="Gene3D" id="1.10.287.950">
    <property type="entry name" value="Methyl-accepting chemotaxis protein"/>
    <property type="match status" value="1"/>
</dbReference>
<name>A0A1M6SEA0_9FIRM</name>
<dbReference type="Proteomes" id="UP000183997">
    <property type="component" value="Unassembled WGS sequence"/>
</dbReference>
<reference evidence="7" key="1">
    <citation type="submission" date="2016-11" db="EMBL/GenBank/DDBJ databases">
        <authorList>
            <person name="Varghese N."/>
            <person name="Submissions S."/>
        </authorList>
    </citation>
    <scope>NUCLEOTIDE SEQUENCE [LARGE SCALE GENOMIC DNA]</scope>
    <source>
        <strain evidence="7">DSM 10349</strain>
    </source>
</reference>